<name>A0ABT9PXW6_9HYPH</name>
<dbReference type="Gene3D" id="3.40.50.720">
    <property type="entry name" value="NAD(P)-binding Rossmann-like Domain"/>
    <property type="match status" value="1"/>
</dbReference>
<proteinExistence type="predicted"/>
<dbReference type="RefSeq" id="WP_306836860.1">
    <property type="nucleotide sequence ID" value="NZ_JAUSRF010000011.1"/>
</dbReference>
<comment type="caution">
    <text evidence="1">The sequence shown here is derived from an EMBL/GenBank/DDBJ whole genome shotgun (WGS) entry which is preliminary data.</text>
</comment>
<reference evidence="1 2" key="1">
    <citation type="submission" date="2023-07" db="EMBL/GenBank/DDBJ databases">
        <title>Sorghum-associated microbial communities from plants grown in Nebraska, USA.</title>
        <authorList>
            <person name="Schachtman D."/>
        </authorList>
    </citation>
    <scope>NUCLEOTIDE SEQUENCE [LARGE SCALE GENOMIC DNA]</scope>
    <source>
        <strain evidence="1 2">DS1307</strain>
    </source>
</reference>
<organism evidence="1 2">
    <name type="scientific">Neorhizobium huautlense</name>
    <dbReference type="NCBI Taxonomy" id="67774"/>
    <lineage>
        <taxon>Bacteria</taxon>
        <taxon>Pseudomonadati</taxon>
        <taxon>Pseudomonadota</taxon>
        <taxon>Alphaproteobacteria</taxon>
        <taxon>Hyphomicrobiales</taxon>
        <taxon>Rhizobiaceae</taxon>
        <taxon>Rhizobium/Agrobacterium group</taxon>
        <taxon>Neorhizobium</taxon>
    </lineage>
</organism>
<dbReference type="PRINTS" id="PR00081">
    <property type="entry name" value="GDHRDH"/>
</dbReference>
<accession>A0ABT9PXW6</accession>
<evidence type="ECO:0000313" key="1">
    <source>
        <dbReference type="EMBL" id="MDP9838714.1"/>
    </source>
</evidence>
<dbReference type="Pfam" id="PF00106">
    <property type="entry name" value="adh_short"/>
    <property type="match status" value="1"/>
</dbReference>
<dbReference type="Proteomes" id="UP001241472">
    <property type="component" value="Unassembled WGS sequence"/>
</dbReference>
<dbReference type="InterPro" id="IPR051468">
    <property type="entry name" value="Fungal_SecMetab_SDRs"/>
</dbReference>
<dbReference type="PANTHER" id="PTHR43544:SF12">
    <property type="entry name" value="NAD(P)-BINDING ROSSMANN-FOLD SUPERFAMILY PROTEIN"/>
    <property type="match status" value="1"/>
</dbReference>
<keyword evidence="2" id="KW-1185">Reference proteome</keyword>
<sequence>MKALVIGSSGGIGQALAARLRVDLGSDAVATLSRSEDGFDLGDEASITQAARDLGDRYGAFNLIINATGALMIDSPSPEKTIKAISADAMMSQFRVNAIGPALLLKHFHPLLPRKSRSVFASLSARVGSIGDNRLGGWISYRAAKAAQNQIIKTAALEIGWTHPDAIVVALHPGTVATQLSRPFSKDHHTVEPDHAAARLLEVLAKLGPPQSGGFFSYDGEAIDW</sequence>
<dbReference type="InterPro" id="IPR002347">
    <property type="entry name" value="SDR_fam"/>
</dbReference>
<dbReference type="PANTHER" id="PTHR43544">
    <property type="entry name" value="SHORT-CHAIN DEHYDROGENASE/REDUCTASE"/>
    <property type="match status" value="1"/>
</dbReference>
<evidence type="ECO:0000313" key="2">
    <source>
        <dbReference type="Proteomes" id="UP001241472"/>
    </source>
</evidence>
<protein>
    <submittedName>
        <fullName evidence="1">NAD(P)-dependent dehydrogenase (Short-subunit alcohol dehydrogenase family)</fullName>
    </submittedName>
</protein>
<dbReference type="SUPFAM" id="SSF51735">
    <property type="entry name" value="NAD(P)-binding Rossmann-fold domains"/>
    <property type="match status" value="1"/>
</dbReference>
<dbReference type="InterPro" id="IPR036291">
    <property type="entry name" value="NAD(P)-bd_dom_sf"/>
</dbReference>
<dbReference type="EMBL" id="JAUSRF010000011">
    <property type="protein sequence ID" value="MDP9838714.1"/>
    <property type="molecule type" value="Genomic_DNA"/>
</dbReference>
<gene>
    <name evidence="1" type="ORF">J2T09_003486</name>
</gene>